<dbReference type="EC" id="3.1.26.5" evidence="6 7"/>
<evidence type="ECO:0000256" key="1">
    <source>
        <dbReference type="ARBA" id="ARBA00022694"/>
    </source>
</evidence>
<comment type="function">
    <text evidence="6">RNaseP catalyzes the removal of the 5'-leader sequence from pre-tRNA to produce the mature 5'-terminus. It can also cleave other RNA substrates such as 4.5S RNA. The protein component plays an auxiliary but essential role in vivo by binding to the 5'-leader sequence and broadening the substrate specificity of the ribozyme.</text>
</comment>
<dbReference type="Gene3D" id="3.30.230.10">
    <property type="match status" value="1"/>
</dbReference>
<keyword evidence="2 6" id="KW-0540">Nuclease</keyword>
<dbReference type="HAMAP" id="MF_00227">
    <property type="entry name" value="RNase_P"/>
    <property type="match status" value="1"/>
</dbReference>
<dbReference type="Proteomes" id="UP000001029">
    <property type="component" value="Chromosome"/>
</dbReference>
<dbReference type="GO" id="GO:0000049">
    <property type="term" value="F:tRNA binding"/>
    <property type="evidence" value="ECO:0007669"/>
    <property type="project" value="UniProtKB-UniRule"/>
</dbReference>
<evidence type="ECO:0000256" key="6">
    <source>
        <dbReference type="HAMAP-Rule" id="MF_00227"/>
    </source>
</evidence>
<dbReference type="GO" id="GO:0004526">
    <property type="term" value="F:ribonuclease P activity"/>
    <property type="evidence" value="ECO:0007669"/>
    <property type="project" value="UniProtKB-UniRule"/>
</dbReference>
<dbReference type="InterPro" id="IPR000100">
    <property type="entry name" value="RNase_P"/>
</dbReference>
<evidence type="ECO:0000313" key="9">
    <source>
        <dbReference type="Proteomes" id="UP000001029"/>
    </source>
</evidence>
<evidence type="ECO:0000313" key="8">
    <source>
        <dbReference type="EMBL" id="ACC98815.1"/>
    </source>
</evidence>
<dbReference type="HOGENOM" id="CLU_117179_9_2_0"/>
<dbReference type="Pfam" id="PF00825">
    <property type="entry name" value="Ribonuclease_P"/>
    <property type="match status" value="1"/>
</dbReference>
<dbReference type="NCBIfam" id="TIGR00188">
    <property type="entry name" value="rnpA"/>
    <property type="match status" value="1"/>
</dbReference>
<gene>
    <name evidence="6" type="primary">rnpA</name>
    <name evidence="8" type="ordered locus">Emin_1265</name>
</gene>
<dbReference type="InterPro" id="IPR020568">
    <property type="entry name" value="Ribosomal_Su5_D2-typ_SF"/>
</dbReference>
<sequence length="127" mass="14871">MQNKDVSHYGLTRNFRLHLKRDFEDIFKNGKKVTHGGLVLWYRPNLGDDKLPKMAIAVSRKLGHAPLRNRTKRLLREVFRLNKYKINHGVAFIISPRESGNLINFHTTCKVVFELWQKAGILKTQDF</sequence>
<keyword evidence="9" id="KW-1185">Reference proteome</keyword>
<dbReference type="GO" id="GO:0001682">
    <property type="term" value="P:tRNA 5'-leader removal"/>
    <property type="evidence" value="ECO:0007669"/>
    <property type="project" value="UniProtKB-UniRule"/>
</dbReference>
<dbReference type="InterPro" id="IPR014721">
    <property type="entry name" value="Ribsml_uS5_D2-typ_fold_subgr"/>
</dbReference>
<comment type="catalytic activity">
    <reaction evidence="6">
        <text>Endonucleolytic cleavage of RNA, removing 5'-extranucleotides from tRNA precursor.</text>
        <dbReference type="EC" id="3.1.26.5"/>
    </reaction>
</comment>
<evidence type="ECO:0000256" key="7">
    <source>
        <dbReference type="NCBIfam" id="TIGR00188"/>
    </source>
</evidence>
<comment type="subunit">
    <text evidence="6">Consists of a catalytic RNA component (M1 or rnpB) and a protein subunit.</text>
</comment>
<reference evidence="8 9" key="1">
    <citation type="journal article" date="2009" name="Appl. Environ. Microbiol.">
        <title>Genomic analysis of 'Elusimicrobium minutum,' the first cultivated representative of the phylum 'Elusimicrobia' (formerly termite group 1).</title>
        <authorList>
            <person name="Herlemann D.P.R."/>
            <person name="Geissinger O."/>
            <person name="Ikeda-Ohtsubo W."/>
            <person name="Kunin V."/>
            <person name="Sun H."/>
            <person name="Lapidus A."/>
            <person name="Hugenholtz P."/>
            <person name="Brune A."/>
        </authorList>
    </citation>
    <scope>NUCLEOTIDE SEQUENCE [LARGE SCALE GENOMIC DNA]</scope>
    <source>
        <strain evidence="8 9">Pei191</strain>
    </source>
</reference>
<dbReference type="EMBL" id="CP001055">
    <property type="protein sequence ID" value="ACC98815.1"/>
    <property type="molecule type" value="Genomic_DNA"/>
</dbReference>
<evidence type="ECO:0000256" key="3">
    <source>
        <dbReference type="ARBA" id="ARBA00022759"/>
    </source>
</evidence>
<evidence type="ECO:0000256" key="4">
    <source>
        <dbReference type="ARBA" id="ARBA00022801"/>
    </source>
</evidence>
<protein>
    <recommendedName>
        <fullName evidence="6 7">Ribonuclease P protein component</fullName>
        <shortName evidence="6">RNase P protein</shortName>
        <shortName evidence="6">RNaseP protein</shortName>
        <ecNumber evidence="6 7">3.1.26.5</ecNumber>
    </recommendedName>
    <alternativeName>
        <fullName evidence="6">Protein C5</fullName>
    </alternativeName>
</protein>
<organism evidence="8 9">
    <name type="scientific">Elusimicrobium minutum (strain Pei191)</name>
    <dbReference type="NCBI Taxonomy" id="445932"/>
    <lineage>
        <taxon>Bacteria</taxon>
        <taxon>Pseudomonadati</taxon>
        <taxon>Elusimicrobiota</taxon>
        <taxon>Elusimicrobia</taxon>
        <taxon>Elusimicrobiales</taxon>
        <taxon>Elusimicrobiaceae</taxon>
        <taxon>Elusimicrobium</taxon>
    </lineage>
</organism>
<dbReference type="GO" id="GO:0030677">
    <property type="term" value="C:ribonuclease P complex"/>
    <property type="evidence" value="ECO:0007669"/>
    <property type="project" value="TreeGrafter"/>
</dbReference>
<dbReference type="KEGG" id="emi:Emin_1265"/>
<evidence type="ECO:0000256" key="5">
    <source>
        <dbReference type="ARBA" id="ARBA00022884"/>
    </source>
</evidence>
<keyword evidence="3 6" id="KW-0255">Endonuclease</keyword>
<dbReference type="GO" id="GO:0042781">
    <property type="term" value="F:3'-tRNA processing endoribonuclease activity"/>
    <property type="evidence" value="ECO:0007669"/>
    <property type="project" value="TreeGrafter"/>
</dbReference>
<dbReference type="SUPFAM" id="SSF54211">
    <property type="entry name" value="Ribosomal protein S5 domain 2-like"/>
    <property type="match status" value="1"/>
</dbReference>
<keyword evidence="1 6" id="KW-0819">tRNA processing</keyword>
<dbReference type="AlphaFoldDB" id="B2KE69"/>
<accession>B2KE69</accession>
<dbReference type="STRING" id="445932.Emin_1265"/>
<comment type="similarity">
    <text evidence="6">Belongs to the RnpA family.</text>
</comment>
<keyword evidence="5 6" id="KW-0694">RNA-binding</keyword>
<evidence type="ECO:0000256" key="2">
    <source>
        <dbReference type="ARBA" id="ARBA00022722"/>
    </source>
</evidence>
<dbReference type="PANTHER" id="PTHR33992:SF1">
    <property type="entry name" value="RIBONUCLEASE P PROTEIN COMPONENT"/>
    <property type="match status" value="1"/>
</dbReference>
<name>B2KE69_ELUMP</name>
<proteinExistence type="inferred from homology"/>
<dbReference type="PANTHER" id="PTHR33992">
    <property type="entry name" value="RIBONUCLEASE P PROTEIN COMPONENT"/>
    <property type="match status" value="1"/>
</dbReference>
<keyword evidence="4 6" id="KW-0378">Hydrolase</keyword>